<feature type="transmembrane region" description="Helical" evidence="5">
    <location>
        <begin position="99"/>
        <end position="118"/>
    </location>
</feature>
<keyword evidence="3 5" id="KW-1133">Transmembrane helix</keyword>
<dbReference type="EMBL" id="BSDY01000015">
    <property type="protein sequence ID" value="GLI57299.1"/>
    <property type="molecule type" value="Genomic_DNA"/>
</dbReference>
<feature type="domain" description="EamA" evidence="6">
    <location>
        <begin position="9"/>
        <end position="142"/>
    </location>
</feature>
<evidence type="ECO:0000256" key="3">
    <source>
        <dbReference type="ARBA" id="ARBA00022989"/>
    </source>
</evidence>
<dbReference type="InterPro" id="IPR037185">
    <property type="entry name" value="EmrE-like"/>
</dbReference>
<evidence type="ECO:0000259" key="6">
    <source>
        <dbReference type="Pfam" id="PF00892"/>
    </source>
</evidence>
<evidence type="ECO:0000256" key="2">
    <source>
        <dbReference type="ARBA" id="ARBA00022692"/>
    </source>
</evidence>
<feature type="transmembrane region" description="Helical" evidence="5">
    <location>
        <begin position="210"/>
        <end position="227"/>
    </location>
</feature>
<accession>A0A9W6GNX1</accession>
<name>A0A9W6GNX1_9FUSO</name>
<feature type="transmembrane region" description="Helical" evidence="5">
    <location>
        <begin position="239"/>
        <end position="258"/>
    </location>
</feature>
<dbReference type="PANTHER" id="PTHR22911:SF6">
    <property type="entry name" value="SOLUTE CARRIER FAMILY 35 MEMBER G1"/>
    <property type="match status" value="1"/>
</dbReference>
<comment type="caution">
    <text evidence="7">The sequence shown here is derived from an EMBL/GenBank/DDBJ whole genome shotgun (WGS) entry which is preliminary data.</text>
</comment>
<feature type="transmembrane region" description="Helical" evidence="5">
    <location>
        <begin position="73"/>
        <end position="93"/>
    </location>
</feature>
<proteinExistence type="predicted"/>
<feature type="transmembrane region" description="Helical" evidence="5">
    <location>
        <begin position="12"/>
        <end position="31"/>
    </location>
</feature>
<dbReference type="RefSeq" id="WP_281836847.1">
    <property type="nucleotide sequence ID" value="NZ_BSDY01000015.1"/>
</dbReference>
<dbReference type="GO" id="GO:0016020">
    <property type="term" value="C:membrane"/>
    <property type="evidence" value="ECO:0007669"/>
    <property type="project" value="UniProtKB-SubCell"/>
</dbReference>
<comment type="subcellular location">
    <subcellularLocation>
        <location evidence="1">Membrane</location>
        <topology evidence="1">Multi-pass membrane protein</topology>
    </subcellularLocation>
</comment>
<protein>
    <submittedName>
        <fullName evidence="7">Membrane protein</fullName>
    </submittedName>
</protein>
<keyword evidence="4 5" id="KW-0472">Membrane</keyword>
<keyword evidence="8" id="KW-1185">Reference proteome</keyword>
<sequence length="300" mass="32875">MNSSIDRKKGYIMVFASTMFFYMMTIFVKFITAGGSIPGTQVTFFRFLIGFILVNIGMMKNGYEVRMVNRKAVLSRAALSSLAILLFFIVIQYSTTTKANIYNLTYPIFVAALGPIFLKDERWTVKNIVGVVVSFGGILLISGAGFGTFEAVDLLGIVMGTVAGLGIIALREARKTDTPNTILFYLMSIGIAITLIPFGSTFKMPTPTEWVYVMGMGTFSYLGQYTLTHGFKYVKAVEGSLISEARIFVAALCGVLFLGEEFSYTMLGGGTLIFFGIVIVSVEWSRKKRARVSASAANNL</sequence>
<feature type="domain" description="EamA" evidence="6">
    <location>
        <begin position="153"/>
        <end position="281"/>
    </location>
</feature>
<organism evidence="7 8">
    <name type="scientific">Propionigenium maris DSM 9537</name>
    <dbReference type="NCBI Taxonomy" id="1123000"/>
    <lineage>
        <taxon>Bacteria</taxon>
        <taxon>Fusobacteriati</taxon>
        <taxon>Fusobacteriota</taxon>
        <taxon>Fusobacteriia</taxon>
        <taxon>Fusobacteriales</taxon>
        <taxon>Fusobacteriaceae</taxon>
        <taxon>Propionigenium</taxon>
    </lineage>
</organism>
<dbReference type="AlphaFoldDB" id="A0A9W6GNX1"/>
<evidence type="ECO:0000256" key="4">
    <source>
        <dbReference type="ARBA" id="ARBA00023136"/>
    </source>
</evidence>
<reference evidence="7" key="1">
    <citation type="submission" date="2022-12" db="EMBL/GenBank/DDBJ databases">
        <title>Reference genome sequencing for broad-spectrum identification of bacterial and archaeal isolates by mass spectrometry.</title>
        <authorList>
            <person name="Sekiguchi Y."/>
            <person name="Tourlousse D.M."/>
        </authorList>
    </citation>
    <scope>NUCLEOTIDE SEQUENCE</scope>
    <source>
        <strain evidence="7">10succ1</strain>
    </source>
</reference>
<evidence type="ECO:0000313" key="8">
    <source>
        <dbReference type="Proteomes" id="UP001144471"/>
    </source>
</evidence>
<feature type="transmembrane region" description="Helical" evidence="5">
    <location>
        <begin position="182"/>
        <end position="198"/>
    </location>
</feature>
<feature type="transmembrane region" description="Helical" evidence="5">
    <location>
        <begin position="264"/>
        <end position="282"/>
    </location>
</feature>
<dbReference type="Pfam" id="PF00892">
    <property type="entry name" value="EamA"/>
    <property type="match status" value="2"/>
</dbReference>
<evidence type="ECO:0000313" key="7">
    <source>
        <dbReference type="EMBL" id="GLI57299.1"/>
    </source>
</evidence>
<dbReference type="SUPFAM" id="SSF103481">
    <property type="entry name" value="Multidrug resistance efflux transporter EmrE"/>
    <property type="match status" value="2"/>
</dbReference>
<dbReference type="InterPro" id="IPR000620">
    <property type="entry name" value="EamA_dom"/>
</dbReference>
<dbReference type="Proteomes" id="UP001144471">
    <property type="component" value="Unassembled WGS sequence"/>
</dbReference>
<feature type="transmembrane region" description="Helical" evidence="5">
    <location>
        <begin position="152"/>
        <end position="170"/>
    </location>
</feature>
<evidence type="ECO:0000256" key="1">
    <source>
        <dbReference type="ARBA" id="ARBA00004141"/>
    </source>
</evidence>
<keyword evidence="2 5" id="KW-0812">Transmembrane</keyword>
<feature type="transmembrane region" description="Helical" evidence="5">
    <location>
        <begin position="125"/>
        <end position="146"/>
    </location>
</feature>
<dbReference type="PANTHER" id="PTHR22911">
    <property type="entry name" value="ACYL-MALONYL CONDENSING ENZYME-RELATED"/>
    <property type="match status" value="1"/>
</dbReference>
<evidence type="ECO:0000256" key="5">
    <source>
        <dbReference type="SAM" id="Phobius"/>
    </source>
</evidence>
<gene>
    <name evidence="7" type="ORF">PM10SUCC1_28130</name>
</gene>
<feature type="transmembrane region" description="Helical" evidence="5">
    <location>
        <begin position="43"/>
        <end position="61"/>
    </location>
</feature>